<sequence length="712" mass="76210">MKNSLSIQSKIIWLASLCLITVVGLLVSLSLQQTRTSTESAKDFASQILAQAAQRTLQDKAQIQALQVQNGFNSAYQLAAGLGRQVLFLRERAQSGEQAVATRQSLSTELRKAAEDHPEVLGLFLIFQPNALDGIDAAFKGNTDLGSNDAGRFAVYWLQPNPGVLQAVPGDEKLLTDTSKGPSGAAFNTFFTCPVESAKSCLLEPYFDESTGTKRLVTSIALPLIVEGKVIAVIGLDINLQVLQKDAQAQAQRLYDGRAGISIISPSGVLAAHTESPAQLGSALQQVMPTQAAQILALQKQNRIQALDSADQMQLLAPIQPIAGAEPWGVLVNVPRSILVAPAESMKSWMDGQRWKSSGIELSLGLTAALLGIVMMWFAAKSITRPLLRVSEMLDDIAEGEGDLTKRLSYAKSDELGRLARAFNRFLDKLQPVIVQVQQSLGGARTTANQSALIAEQTSIGMQQQFREIDLVATALHEMTVAAQSSAQSAAYAADAARRADEATQEGLAVVSLTSGAIQTQAHAMTSGMAQLQSLGDSSQRIGSVLEVILSIAGQTNLLALNAAIEAARAGEAGRGFAVVADEVRGLAQRTQHSVEEIRQVIHDLQDGTRDVTESMHANHELAQQNVAQVQQAVRTLEQIGQAVNEITDMNLQIASAAEEQSSVAEEINRNVQAIRNVTESLSGQAEQSALISQRLTAQADHQQVLIQLFKA</sequence>
<keyword evidence="8 12" id="KW-0472">Membrane</keyword>
<feature type="domain" description="HAMP" evidence="15">
    <location>
        <begin position="381"/>
        <end position="435"/>
    </location>
</feature>
<evidence type="ECO:0000313" key="16">
    <source>
        <dbReference type="EMBL" id="MEE1864876.1"/>
    </source>
</evidence>
<dbReference type="EMBL" id="JAZDQP010000001">
    <property type="protein sequence ID" value="MEE1864876.1"/>
    <property type="molecule type" value="Genomic_DNA"/>
</dbReference>
<dbReference type="Proteomes" id="UP001307839">
    <property type="component" value="Unassembled WGS sequence"/>
</dbReference>
<evidence type="ECO:0000256" key="7">
    <source>
        <dbReference type="ARBA" id="ARBA00022989"/>
    </source>
</evidence>
<evidence type="ECO:0000259" key="15">
    <source>
        <dbReference type="PROSITE" id="PS50885"/>
    </source>
</evidence>
<dbReference type="Pfam" id="PF00015">
    <property type="entry name" value="MCPsignal"/>
    <property type="match status" value="1"/>
</dbReference>
<evidence type="ECO:0000259" key="13">
    <source>
        <dbReference type="PROSITE" id="PS50111"/>
    </source>
</evidence>
<dbReference type="SMART" id="SM00283">
    <property type="entry name" value="MA"/>
    <property type="match status" value="1"/>
</dbReference>
<dbReference type="PROSITE" id="PS50192">
    <property type="entry name" value="T_SNARE"/>
    <property type="match status" value="1"/>
</dbReference>
<evidence type="ECO:0000259" key="14">
    <source>
        <dbReference type="PROSITE" id="PS50192"/>
    </source>
</evidence>
<dbReference type="CDD" id="cd06225">
    <property type="entry name" value="HAMP"/>
    <property type="match status" value="1"/>
</dbReference>
<dbReference type="PANTHER" id="PTHR32089:SF120">
    <property type="entry name" value="METHYL-ACCEPTING CHEMOTAXIS PROTEIN TLPQ"/>
    <property type="match status" value="1"/>
</dbReference>
<dbReference type="AlphaFoldDB" id="A0AB35WP76"/>
<dbReference type="Gene3D" id="1.10.287.950">
    <property type="entry name" value="Methyl-accepting chemotaxis protein"/>
    <property type="match status" value="1"/>
</dbReference>
<evidence type="ECO:0000256" key="3">
    <source>
        <dbReference type="ARBA" id="ARBA00022481"/>
    </source>
</evidence>
<keyword evidence="5" id="KW-0997">Cell inner membrane</keyword>
<evidence type="ECO:0000256" key="8">
    <source>
        <dbReference type="ARBA" id="ARBA00023136"/>
    </source>
</evidence>
<keyword evidence="3" id="KW-0488">Methylation</keyword>
<evidence type="ECO:0000256" key="12">
    <source>
        <dbReference type="SAM" id="Phobius"/>
    </source>
</evidence>
<keyword evidence="4" id="KW-0145">Chemotaxis</keyword>
<dbReference type="GO" id="GO:0007165">
    <property type="term" value="P:signal transduction"/>
    <property type="evidence" value="ECO:0007669"/>
    <property type="project" value="UniProtKB-KW"/>
</dbReference>
<dbReference type="InterPro" id="IPR000727">
    <property type="entry name" value="T_SNARE_dom"/>
</dbReference>
<dbReference type="PANTHER" id="PTHR32089">
    <property type="entry name" value="METHYL-ACCEPTING CHEMOTAXIS PROTEIN MCPB"/>
    <property type="match status" value="1"/>
</dbReference>
<protein>
    <submittedName>
        <fullName evidence="16">Methyl-accepting chemotaxis protein</fullName>
    </submittedName>
</protein>
<dbReference type="FunFam" id="1.10.287.950:FF:000001">
    <property type="entry name" value="Methyl-accepting chemotaxis sensory transducer"/>
    <property type="match status" value="1"/>
</dbReference>
<dbReference type="InterPro" id="IPR003660">
    <property type="entry name" value="HAMP_dom"/>
</dbReference>
<name>A0AB35WP76_9PSED</name>
<evidence type="ECO:0000256" key="10">
    <source>
        <dbReference type="ARBA" id="ARBA00029447"/>
    </source>
</evidence>
<dbReference type="PROSITE" id="PS50111">
    <property type="entry name" value="CHEMOTAXIS_TRANSDUC_2"/>
    <property type="match status" value="1"/>
</dbReference>
<dbReference type="Gene3D" id="3.30.450.20">
    <property type="entry name" value="PAS domain"/>
    <property type="match status" value="1"/>
</dbReference>
<organism evidence="16 17">
    <name type="scientific">Pseudomonas auratipiscis</name>
    <dbReference type="NCBI Taxonomy" id="3115853"/>
    <lineage>
        <taxon>Bacteria</taxon>
        <taxon>Pseudomonadati</taxon>
        <taxon>Pseudomonadota</taxon>
        <taxon>Gammaproteobacteria</taxon>
        <taxon>Pseudomonadales</taxon>
        <taxon>Pseudomonadaceae</taxon>
        <taxon>Pseudomonas</taxon>
    </lineage>
</organism>
<evidence type="ECO:0000256" key="1">
    <source>
        <dbReference type="ARBA" id="ARBA00004429"/>
    </source>
</evidence>
<keyword evidence="9 11" id="KW-0807">Transducer</keyword>
<proteinExistence type="inferred from homology"/>
<keyword evidence="7 12" id="KW-1133">Transmembrane helix</keyword>
<evidence type="ECO:0000256" key="4">
    <source>
        <dbReference type="ARBA" id="ARBA00022500"/>
    </source>
</evidence>
<evidence type="ECO:0000256" key="9">
    <source>
        <dbReference type="ARBA" id="ARBA00023224"/>
    </source>
</evidence>
<dbReference type="CDD" id="cd12913">
    <property type="entry name" value="PDC1_MCP_like"/>
    <property type="match status" value="1"/>
</dbReference>
<keyword evidence="17" id="KW-1185">Reference proteome</keyword>
<comment type="subcellular location">
    <subcellularLocation>
        <location evidence="1">Cell inner membrane</location>
        <topology evidence="1">Multi-pass membrane protein</topology>
    </subcellularLocation>
</comment>
<dbReference type="CDD" id="cd11386">
    <property type="entry name" value="MCP_signal"/>
    <property type="match status" value="1"/>
</dbReference>
<dbReference type="SUPFAM" id="SSF58104">
    <property type="entry name" value="Methyl-accepting chemotaxis protein (MCP) signaling domain"/>
    <property type="match status" value="1"/>
</dbReference>
<feature type="domain" description="Methyl-accepting transducer" evidence="13">
    <location>
        <begin position="440"/>
        <end position="676"/>
    </location>
</feature>
<evidence type="ECO:0000256" key="5">
    <source>
        <dbReference type="ARBA" id="ARBA00022519"/>
    </source>
</evidence>
<dbReference type="PROSITE" id="PS50885">
    <property type="entry name" value="HAMP"/>
    <property type="match status" value="1"/>
</dbReference>
<keyword evidence="2" id="KW-1003">Cell membrane</keyword>
<dbReference type="InterPro" id="IPR004089">
    <property type="entry name" value="MCPsignal_dom"/>
</dbReference>
<evidence type="ECO:0000256" key="11">
    <source>
        <dbReference type="PROSITE-ProRule" id="PRU00284"/>
    </source>
</evidence>
<dbReference type="Pfam" id="PF22673">
    <property type="entry name" value="MCP-like_PDC_1"/>
    <property type="match status" value="1"/>
</dbReference>
<evidence type="ECO:0000256" key="2">
    <source>
        <dbReference type="ARBA" id="ARBA00022475"/>
    </source>
</evidence>
<keyword evidence="6 12" id="KW-0812">Transmembrane</keyword>
<comment type="similarity">
    <text evidence="10">Belongs to the methyl-accepting chemotaxis (MCP) protein family.</text>
</comment>
<feature type="transmembrane region" description="Helical" evidence="12">
    <location>
        <begin position="362"/>
        <end position="380"/>
    </location>
</feature>
<gene>
    <name evidence="16" type="ORF">V0R53_00555</name>
</gene>
<evidence type="ECO:0000313" key="17">
    <source>
        <dbReference type="Proteomes" id="UP001307839"/>
    </source>
</evidence>
<feature type="domain" description="T-SNARE coiled-coil homology" evidence="14">
    <location>
        <begin position="627"/>
        <end position="673"/>
    </location>
</feature>
<evidence type="ECO:0000256" key="6">
    <source>
        <dbReference type="ARBA" id="ARBA00022692"/>
    </source>
</evidence>
<dbReference type="SMART" id="SM00304">
    <property type="entry name" value="HAMP"/>
    <property type="match status" value="1"/>
</dbReference>
<dbReference type="GO" id="GO:0006935">
    <property type="term" value="P:chemotaxis"/>
    <property type="evidence" value="ECO:0007669"/>
    <property type="project" value="UniProtKB-KW"/>
</dbReference>
<accession>A0AB35WP76</accession>
<dbReference type="GO" id="GO:0005886">
    <property type="term" value="C:plasma membrane"/>
    <property type="evidence" value="ECO:0007669"/>
    <property type="project" value="UniProtKB-SubCell"/>
</dbReference>
<feature type="transmembrane region" description="Helical" evidence="12">
    <location>
        <begin position="12"/>
        <end position="31"/>
    </location>
</feature>
<comment type="caution">
    <text evidence="16">The sequence shown here is derived from an EMBL/GenBank/DDBJ whole genome shotgun (WGS) entry which is preliminary data.</text>
</comment>
<dbReference type="Pfam" id="PF00672">
    <property type="entry name" value="HAMP"/>
    <property type="match status" value="1"/>
</dbReference>
<reference evidence="16 17" key="1">
    <citation type="submission" date="2024-01" db="EMBL/GenBank/DDBJ databases">
        <title>Unpublished Manusciprt.</title>
        <authorList>
            <person name="Duman M."/>
            <person name="Valdes E.G."/>
            <person name="Ajmi N."/>
            <person name="Altun S."/>
            <person name="Saticioglu I.B."/>
        </authorList>
    </citation>
    <scope>NUCLEOTIDE SEQUENCE [LARGE SCALE GENOMIC DNA]</scope>
    <source>
        <strain evidence="16 17">120P</strain>
    </source>
</reference>